<feature type="domain" description="CNNM transmembrane" evidence="4">
    <location>
        <begin position="231"/>
        <end position="412"/>
    </location>
</feature>
<proteinExistence type="predicted"/>
<dbReference type="PROSITE" id="PS51846">
    <property type="entry name" value="CNNM"/>
    <property type="match status" value="1"/>
</dbReference>
<reference evidence="5" key="1">
    <citation type="submission" date="2021-12" db="EMBL/GenBank/DDBJ databases">
        <authorList>
            <person name="King R."/>
        </authorList>
    </citation>
    <scope>NUCLEOTIDE SEQUENCE</scope>
</reference>
<feature type="transmembrane region" description="Helical" evidence="3">
    <location>
        <begin position="320"/>
        <end position="338"/>
    </location>
</feature>
<name>A0A9P0A2C4_BEMTA</name>
<dbReference type="AlphaFoldDB" id="A0A9P0A2C4"/>
<evidence type="ECO:0000256" key="2">
    <source>
        <dbReference type="SAM" id="MobiDB-lite"/>
    </source>
</evidence>
<feature type="transmembrane region" description="Helical" evidence="3">
    <location>
        <begin position="293"/>
        <end position="314"/>
    </location>
</feature>
<dbReference type="Pfam" id="PF01595">
    <property type="entry name" value="CNNM"/>
    <property type="match status" value="1"/>
</dbReference>
<keyword evidence="1 3" id="KW-1133">Transmembrane helix</keyword>
<dbReference type="GO" id="GO:0010960">
    <property type="term" value="P:magnesium ion homeostasis"/>
    <property type="evidence" value="ECO:0007669"/>
    <property type="project" value="InterPro"/>
</dbReference>
<feature type="compositionally biased region" description="Polar residues" evidence="2">
    <location>
        <begin position="41"/>
        <end position="51"/>
    </location>
</feature>
<protein>
    <recommendedName>
        <fullName evidence="4">CNNM transmembrane domain-containing protein</fullName>
    </recommendedName>
</protein>
<evidence type="ECO:0000313" key="5">
    <source>
        <dbReference type="EMBL" id="CAH0382496.1"/>
    </source>
</evidence>
<dbReference type="GO" id="GO:0022857">
    <property type="term" value="F:transmembrane transporter activity"/>
    <property type="evidence" value="ECO:0007669"/>
    <property type="project" value="TreeGrafter"/>
</dbReference>
<sequence>MVSSRHYLSQRPGLLRWIQLSFITCSGINVSKEPSIDELGSSGTRWGSSAVSEVEPGTISESDTGALRSRRNGNSESEFGSVRAVSQLPPSVVEAPPAPILPSDDVILYGMRLESAESPAEYDEAGVPELLAGTKATFRLFGSGWTNQTVFALTASSGHRNGYCEHPKDEVAKVQLEDSETSVLITIKVPEDAGLTLYFCSKDLSMHNRTMNSVWKHLGSEKFIALRTYQKLIPLWLAIIIILVCLSFSCLFSGLNLGLMSLNRTDLKIICNTGTDAERRYARAIYPVREHGNFLLCSILLGNVMVNSTFTILMDDLTSGLVAVITSTLAIVIFGEISPQAVCSRHGLAIGAKTICITKVVMVLTFPLSFPISKILDWCLGEEIGNVYTRERARIAQFVKSTFEHEEATFSINFSNNISFSNTACR</sequence>
<dbReference type="InterPro" id="IPR002550">
    <property type="entry name" value="CNNM"/>
</dbReference>
<evidence type="ECO:0000259" key="4">
    <source>
        <dbReference type="PROSITE" id="PS51846"/>
    </source>
</evidence>
<evidence type="ECO:0000256" key="3">
    <source>
        <dbReference type="SAM" id="Phobius"/>
    </source>
</evidence>
<keyword evidence="1 3" id="KW-0472">Membrane</keyword>
<organism evidence="5 6">
    <name type="scientific">Bemisia tabaci</name>
    <name type="common">Sweetpotato whitefly</name>
    <name type="synonym">Aleurodes tabaci</name>
    <dbReference type="NCBI Taxonomy" id="7038"/>
    <lineage>
        <taxon>Eukaryota</taxon>
        <taxon>Metazoa</taxon>
        <taxon>Ecdysozoa</taxon>
        <taxon>Arthropoda</taxon>
        <taxon>Hexapoda</taxon>
        <taxon>Insecta</taxon>
        <taxon>Pterygota</taxon>
        <taxon>Neoptera</taxon>
        <taxon>Paraneoptera</taxon>
        <taxon>Hemiptera</taxon>
        <taxon>Sternorrhyncha</taxon>
        <taxon>Aleyrodoidea</taxon>
        <taxon>Aleyrodidae</taxon>
        <taxon>Aleyrodinae</taxon>
        <taxon>Bemisia</taxon>
    </lineage>
</organism>
<feature type="transmembrane region" description="Helical" evidence="3">
    <location>
        <begin position="350"/>
        <end position="370"/>
    </location>
</feature>
<dbReference type="GO" id="GO:0005886">
    <property type="term" value="C:plasma membrane"/>
    <property type="evidence" value="ECO:0007669"/>
    <property type="project" value="TreeGrafter"/>
</dbReference>
<evidence type="ECO:0000313" key="6">
    <source>
        <dbReference type="Proteomes" id="UP001152759"/>
    </source>
</evidence>
<feature type="region of interest" description="Disordered" evidence="2">
    <location>
        <begin position="36"/>
        <end position="83"/>
    </location>
</feature>
<dbReference type="EMBL" id="OU963862">
    <property type="protein sequence ID" value="CAH0382496.1"/>
    <property type="molecule type" value="Genomic_DNA"/>
</dbReference>
<dbReference type="InterPro" id="IPR045095">
    <property type="entry name" value="ACDP"/>
</dbReference>
<dbReference type="PANTHER" id="PTHR12064:SF94">
    <property type="entry name" value="UNEXTENDED PROTEIN"/>
    <property type="match status" value="1"/>
</dbReference>
<dbReference type="PANTHER" id="PTHR12064">
    <property type="entry name" value="METAL TRANSPORTER CNNM"/>
    <property type="match status" value="1"/>
</dbReference>
<keyword evidence="1 3" id="KW-0812">Transmembrane</keyword>
<evidence type="ECO:0000256" key="1">
    <source>
        <dbReference type="PROSITE-ProRule" id="PRU01193"/>
    </source>
</evidence>
<dbReference type="Proteomes" id="UP001152759">
    <property type="component" value="Chromosome 1"/>
</dbReference>
<gene>
    <name evidence="5" type="ORF">BEMITA_LOCUS2034</name>
</gene>
<keyword evidence="6" id="KW-1185">Reference proteome</keyword>
<feature type="transmembrane region" description="Helical" evidence="3">
    <location>
        <begin position="235"/>
        <end position="259"/>
    </location>
</feature>
<accession>A0A9P0A2C4</accession>